<gene>
    <name evidence="3" type="ORF">G4B88_006001</name>
</gene>
<feature type="compositionally biased region" description="Low complexity" evidence="2">
    <location>
        <begin position="50"/>
        <end position="61"/>
    </location>
</feature>
<reference evidence="3 4" key="1">
    <citation type="journal article" date="2020" name="bioRxiv">
        <title>Sequence and annotation of 42 cannabis genomes reveals extensive copy number variation in cannabinoid synthesis and pathogen resistance genes.</title>
        <authorList>
            <person name="Mckernan K.J."/>
            <person name="Helbert Y."/>
            <person name="Kane L.T."/>
            <person name="Ebling H."/>
            <person name="Zhang L."/>
            <person name="Liu B."/>
            <person name="Eaton Z."/>
            <person name="Mclaughlin S."/>
            <person name="Kingan S."/>
            <person name="Baybayan P."/>
            <person name="Concepcion G."/>
            <person name="Jordan M."/>
            <person name="Riva A."/>
            <person name="Barbazuk W."/>
            <person name="Harkins T."/>
        </authorList>
    </citation>
    <scope>NUCLEOTIDE SEQUENCE [LARGE SCALE GENOMIC DNA]</scope>
    <source>
        <strain evidence="4">cv. Jamaican Lion 4</strain>
        <tissue evidence="3">Leaf</tissue>
    </source>
</reference>
<dbReference type="AlphaFoldDB" id="A0A7J6IBQ0"/>
<evidence type="ECO:0000313" key="3">
    <source>
        <dbReference type="EMBL" id="KAF4404615.1"/>
    </source>
</evidence>
<dbReference type="InterPro" id="IPR003676">
    <property type="entry name" value="SAUR_fam"/>
</dbReference>
<name>A0A7J6IBQ0_CANSA</name>
<evidence type="ECO:0000256" key="2">
    <source>
        <dbReference type="SAM" id="MobiDB-lite"/>
    </source>
</evidence>
<sequence>MKVASHSTKKFVSNFQPLTLIRQGKHIIAQPKNIYNKMRWRAPINYHKNSTSTTTIASSSSFNEEEMLRSSDSVDGEESLLAGKLSDGGLPGSESTEVPKGYVVVYVGPELRRFLIPTSCLSMPDFRGLMDKTAEEYGFEQEGAIEIPCDEQDFQTFLSAVSLSSSNCTSFFDWFAENWSRHGGDYIAEILMVSWSIWKARNNLIWNNRVSSAADVVSTAHQSLGQWLSAQSLRIEEVSIIKVKMSIIKTCYSELHPYSHALHLVRSFKISKQKGLY</sequence>
<proteinExistence type="inferred from homology"/>
<dbReference type="PANTHER" id="PTHR31374">
    <property type="entry name" value="AUXIN-INDUCED PROTEIN-LIKE-RELATED"/>
    <property type="match status" value="1"/>
</dbReference>
<evidence type="ECO:0000313" key="4">
    <source>
        <dbReference type="Proteomes" id="UP000583929"/>
    </source>
</evidence>
<feature type="region of interest" description="Disordered" evidence="2">
    <location>
        <begin position="50"/>
        <end position="69"/>
    </location>
</feature>
<dbReference type="Pfam" id="PF02519">
    <property type="entry name" value="Auxin_inducible"/>
    <property type="match status" value="1"/>
</dbReference>
<protein>
    <submittedName>
        <fullName evidence="3">Uncharacterized protein</fullName>
    </submittedName>
</protein>
<comment type="similarity">
    <text evidence="1">Belongs to the ARG7 family.</text>
</comment>
<dbReference type="Proteomes" id="UP000583929">
    <property type="component" value="Unassembled WGS sequence"/>
</dbReference>
<organism evidence="3 4">
    <name type="scientific">Cannabis sativa</name>
    <name type="common">Hemp</name>
    <name type="synonym">Marijuana</name>
    <dbReference type="NCBI Taxonomy" id="3483"/>
    <lineage>
        <taxon>Eukaryota</taxon>
        <taxon>Viridiplantae</taxon>
        <taxon>Streptophyta</taxon>
        <taxon>Embryophyta</taxon>
        <taxon>Tracheophyta</taxon>
        <taxon>Spermatophyta</taxon>
        <taxon>Magnoliopsida</taxon>
        <taxon>eudicotyledons</taxon>
        <taxon>Gunneridae</taxon>
        <taxon>Pentapetalae</taxon>
        <taxon>rosids</taxon>
        <taxon>fabids</taxon>
        <taxon>Rosales</taxon>
        <taxon>Cannabaceae</taxon>
        <taxon>Cannabis</taxon>
    </lineage>
</organism>
<dbReference type="PANTHER" id="PTHR31374:SF139">
    <property type="entry name" value="OS02G0143300 PROTEIN"/>
    <property type="match status" value="1"/>
</dbReference>
<dbReference type="GO" id="GO:0009733">
    <property type="term" value="P:response to auxin"/>
    <property type="evidence" value="ECO:0007669"/>
    <property type="project" value="InterPro"/>
</dbReference>
<evidence type="ECO:0000256" key="1">
    <source>
        <dbReference type="ARBA" id="ARBA00006974"/>
    </source>
</evidence>
<keyword evidence="4" id="KW-1185">Reference proteome</keyword>
<comment type="caution">
    <text evidence="3">The sequence shown here is derived from an EMBL/GenBank/DDBJ whole genome shotgun (WGS) entry which is preliminary data.</text>
</comment>
<accession>A0A7J6IBQ0</accession>
<dbReference type="EMBL" id="JAATIQ010000001">
    <property type="protein sequence ID" value="KAF4404615.1"/>
    <property type="molecule type" value="Genomic_DNA"/>
</dbReference>